<dbReference type="Pfam" id="PF00550">
    <property type="entry name" value="PP-binding"/>
    <property type="match status" value="1"/>
</dbReference>
<dbReference type="InterPro" id="IPR036736">
    <property type="entry name" value="ACP-like_sf"/>
</dbReference>
<feature type="non-terminal residue" evidence="2">
    <location>
        <position position="1"/>
    </location>
</feature>
<dbReference type="SUPFAM" id="SSF51735">
    <property type="entry name" value="NAD(P)-binding Rossmann-fold domains"/>
    <property type="match status" value="1"/>
</dbReference>
<dbReference type="EMBL" id="JAAGMN010004079">
    <property type="protein sequence ID" value="NEE12434.1"/>
    <property type="molecule type" value="Genomic_DNA"/>
</dbReference>
<protein>
    <recommendedName>
        <fullName evidence="1">Carrier domain-containing protein</fullName>
    </recommendedName>
</protein>
<accession>A0A6G3X418</accession>
<dbReference type="Gene3D" id="1.10.1200.10">
    <property type="entry name" value="ACP-like"/>
    <property type="match status" value="1"/>
</dbReference>
<dbReference type="AlphaFoldDB" id="A0A6G3X418"/>
<comment type="caution">
    <text evidence="2">The sequence shown here is derived from an EMBL/GenBank/DDBJ whole genome shotgun (WGS) entry which is preliminary data.</text>
</comment>
<dbReference type="InterPro" id="IPR009081">
    <property type="entry name" value="PP-bd_ACP"/>
</dbReference>
<feature type="non-terminal residue" evidence="2">
    <location>
        <position position="103"/>
    </location>
</feature>
<dbReference type="SUPFAM" id="SSF47336">
    <property type="entry name" value="ACP-like"/>
    <property type="match status" value="1"/>
</dbReference>
<feature type="domain" description="Carrier" evidence="1">
    <location>
        <begin position="1"/>
        <end position="37"/>
    </location>
</feature>
<dbReference type="InterPro" id="IPR036291">
    <property type="entry name" value="NAD(P)-bd_dom_sf"/>
</dbReference>
<sequence length="103" mass="10729">AHVLAAVRDRLGVTVPMRTLFTAPTVAAFAAAIDDGAPADLPTVDRLRADAVPPPEVRLRTVPPPGAPAAGTPRRILLTGATGFLGRHLLDQLLARTGARIHC</sequence>
<dbReference type="Pfam" id="PF07993">
    <property type="entry name" value="NAD_binding_4"/>
    <property type="match status" value="1"/>
</dbReference>
<dbReference type="InterPro" id="IPR013120">
    <property type="entry name" value="FAR_NAD-bd"/>
</dbReference>
<dbReference type="PROSITE" id="PS50075">
    <property type="entry name" value="CARRIER"/>
    <property type="match status" value="1"/>
</dbReference>
<evidence type="ECO:0000259" key="1">
    <source>
        <dbReference type="PROSITE" id="PS50075"/>
    </source>
</evidence>
<evidence type="ECO:0000313" key="2">
    <source>
        <dbReference type="EMBL" id="NEE12434.1"/>
    </source>
</evidence>
<dbReference type="Gene3D" id="3.40.50.720">
    <property type="entry name" value="NAD(P)-binding Rossmann-like Domain"/>
    <property type="match status" value="1"/>
</dbReference>
<proteinExistence type="predicted"/>
<name>A0A6G3X418_9ACTN</name>
<reference evidence="2" key="1">
    <citation type="submission" date="2020-01" db="EMBL/GenBank/DDBJ databases">
        <title>Insect and environment-associated Actinomycetes.</title>
        <authorList>
            <person name="Currrie C."/>
            <person name="Chevrette M."/>
            <person name="Carlson C."/>
            <person name="Stubbendieck R."/>
            <person name="Wendt-Pienkowski E."/>
        </authorList>
    </citation>
    <scope>NUCLEOTIDE SEQUENCE</scope>
    <source>
        <strain evidence="2">SID7499</strain>
    </source>
</reference>
<organism evidence="2">
    <name type="scientific">Streptomyces sp. SID7499</name>
    <dbReference type="NCBI Taxonomy" id="2706086"/>
    <lineage>
        <taxon>Bacteria</taxon>
        <taxon>Bacillati</taxon>
        <taxon>Actinomycetota</taxon>
        <taxon>Actinomycetes</taxon>
        <taxon>Kitasatosporales</taxon>
        <taxon>Streptomycetaceae</taxon>
        <taxon>Streptomyces</taxon>
    </lineage>
</organism>
<gene>
    <name evidence="2" type="ORF">G3M58_39010</name>
</gene>